<dbReference type="Proteomes" id="UP000259683">
    <property type="component" value="Segment"/>
</dbReference>
<proteinExistence type="predicted"/>
<evidence type="ECO:0000313" key="1">
    <source>
        <dbReference type="EMBL" id="AXQ70060.1"/>
    </source>
</evidence>
<keyword evidence="2" id="KW-1185">Reference proteome</keyword>
<gene>
    <name evidence="1" type="ORF">CcrSC_gp478</name>
</gene>
<evidence type="ECO:0000313" key="2">
    <source>
        <dbReference type="Proteomes" id="UP000259683"/>
    </source>
</evidence>
<dbReference type="EMBL" id="MH588547">
    <property type="protein sequence ID" value="AXQ70060.1"/>
    <property type="molecule type" value="Genomic_DNA"/>
</dbReference>
<reference evidence="1" key="2">
    <citation type="submission" date="2021-07" db="EMBL/GenBank/DDBJ databases">
        <title>Giant CbK-like Caulobacter bacteriophages have genetically divergent genomes.</title>
        <authorList>
            <person name="Wilson K."/>
            <person name="Ely B."/>
        </authorList>
    </citation>
    <scope>NUCLEOTIDE SEQUENCE</scope>
</reference>
<name>A0A385EEH8_9CAUD</name>
<accession>A0A385EEH8</accession>
<organism evidence="1 2">
    <name type="scientific">Caulobacter phage CcrSC</name>
    <dbReference type="NCBI Taxonomy" id="2283272"/>
    <lineage>
        <taxon>Viruses</taxon>
        <taxon>Duplodnaviria</taxon>
        <taxon>Heunggongvirae</taxon>
        <taxon>Uroviricota</taxon>
        <taxon>Caudoviricetes</taxon>
        <taxon>Jeanschmidtviridae</taxon>
        <taxon>Bertelyvirus</taxon>
        <taxon>Bertelyvirus SC</taxon>
    </lineage>
</organism>
<reference evidence="1" key="1">
    <citation type="submission" date="2018-07" db="EMBL/GenBank/DDBJ databases">
        <authorList>
            <person name="Wilson K.M."/>
            <person name="Ely B."/>
        </authorList>
    </citation>
    <scope>NUCLEOTIDE SEQUENCE</scope>
</reference>
<protein>
    <submittedName>
        <fullName evidence="1">Uncharacterized protein</fullName>
    </submittedName>
</protein>
<sequence length="76" mass="8177">MSRLDPKDRFWAGGSGEGWFVKFHREPSWHPGAPEESTIAVFAARDYVDGETGAAKAASALAADLNQALDKVRTSA</sequence>